<feature type="transmembrane region" description="Helical" evidence="6">
    <location>
        <begin position="133"/>
        <end position="149"/>
    </location>
</feature>
<keyword evidence="3 6" id="KW-0812">Transmembrane</keyword>
<evidence type="ECO:0000256" key="3">
    <source>
        <dbReference type="ARBA" id="ARBA00022692"/>
    </source>
</evidence>
<evidence type="ECO:0000256" key="4">
    <source>
        <dbReference type="ARBA" id="ARBA00022989"/>
    </source>
</evidence>
<dbReference type="EMBL" id="JBHSIY010000010">
    <property type="protein sequence ID" value="MFC4867735.1"/>
    <property type="molecule type" value="Genomic_DNA"/>
</dbReference>
<comment type="caution">
    <text evidence="7">The sequence shown here is derived from an EMBL/GenBank/DDBJ whole genome shotgun (WGS) entry which is preliminary data.</text>
</comment>
<name>A0ABV9SQ32_9ACTN</name>
<evidence type="ECO:0000313" key="7">
    <source>
        <dbReference type="EMBL" id="MFC4867735.1"/>
    </source>
</evidence>
<gene>
    <name evidence="7" type="ORF">ACFPCZ_13940</name>
</gene>
<evidence type="ECO:0000256" key="5">
    <source>
        <dbReference type="ARBA" id="ARBA00023136"/>
    </source>
</evidence>
<organism evidence="7 8">
    <name type="scientific">Streptomonospora arabica</name>
    <dbReference type="NCBI Taxonomy" id="412417"/>
    <lineage>
        <taxon>Bacteria</taxon>
        <taxon>Bacillati</taxon>
        <taxon>Actinomycetota</taxon>
        <taxon>Actinomycetes</taxon>
        <taxon>Streptosporangiales</taxon>
        <taxon>Nocardiopsidaceae</taxon>
        <taxon>Streptomonospora</taxon>
    </lineage>
</organism>
<dbReference type="RefSeq" id="WP_344146235.1">
    <property type="nucleotide sequence ID" value="NZ_BAAAQI010000016.1"/>
</dbReference>
<keyword evidence="5 6" id="KW-0472">Membrane</keyword>
<dbReference type="InterPro" id="IPR010343">
    <property type="entry name" value="ArAE_1"/>
</dbReference>
<comment type="subcellular location">
    <subcellularLocation>
        <location evidence="1">Cell membrane</location>
        <topology evidence="1">Multi-pass membrane protein</topology>
    </subcellularLocation>
</comment>
<evidence type="ECO:0000256" key="6">
    <source>
        <dbReference type="SAM" id="Phobius"/>
    </source>
</evidence>
<protein>
    <submittedName>
        <fullName evidence="7">Aromatic acid exporter family protein</fullName>
    </submittedName>
</protein>
<evidence type="ECO:0000256" key="2">
    <source>
        <dbReference type="ARBA" id="ARBA00022475"/>
    </source>
</evidence>
<feature type="transmembrane region" description="Helical" evidence="6">
    <location>
        <begin position="85"/>
        <end position="104"/>
    </location>
</feature>
<keyword evidence="2" id="KW-1003">Cell membrane</keyword>
<reference evidence="8" key="1">
    <citation type="journal article" date="2019" name="Int. J. Syst. Evol. Microbiol.">
        <title>The Global Catalogue of Microorganisms (GCM) 10K type strain sequencing project: providing services to taxonomists for standard genome sequencing and annotation.</title>
        <authorList>
            <consortium name="The Broad Institute Genomics Platform"/>
            <consortium name="The Broad Institute Genome Sequencing Center for Infectious Disease"/>
            <person name="Wu L."/>
            <person name="Ma J."/>
        </authorList>
    </citation>
    <scope>NUCLEOTIDE SEQUENCE [LARGE SCALE GENOMIC DNA]</scope>
    <source>
        <strain evidence="8">CGMCC 4.7304</strain>
    </source>
</reference>
<feature type="transmembrane region" description="Helical" evidence="6">
    <location>
        <begin position="161"/>
        <end position="182"/>
    </location>
</feature>
<evidence type="ECO:0000256" key="1">
    <source>
        <dbReference type="ARBA" id="ARBA00004651"/>
    </source>
</evidence>
<keyword evidence="8" id="KW-1185">Reference proteome</keyword>
<feature type="transmembrane region" description="Helical" evidence="6">
    <location>
        <begin position="60"/>
        <end position="78"/>
    </location>
</feature>
<evidence type="ECO:0000313" key="8">
    <source>
        <dbReference type="Proteomes" id="UP001595858"/>
    </source>
</evidence>
<keyword evidence="4 6" id="KW-1133">Transmembrane helix</keyword>
<sequence length="400" mass="43788">MPRSTSADDVPRRTARVRLSSSALRAWRHAGPERTAVVTVAKSALAATAAWAVSHTLLQATSPAFAPFAAVVMVHATVRESLARSLRFVGAAVLGVCLQGLLGFVFEPRLWTFAVVATVALVIGRWSRLGAQGQLVTTAAFFAYSVFISDDGAADRMGMLAQLVGLVLVGCAIGLVVNILVLPPLRYRRAEYGVTNLARSSGDLVGEVAGIIQQRPPAEDEADEWWQRARRLEGMGTRVREALDEGRRSLRWNPRRLLMRTRPSLDGYFELADRLAATGERIRSIATILRRISRDGDDAEPAFLRRYGQFLAQLHRSLDRLADIDPDHLDRALSALEQESSRAREVLEELVASDAAGEVDLFDDRIRGGLLLEAQRLMAEIQGADEALVPTEQPARAEHG</sequence>
<dbReference type="Pfam" id="PF06081">
    <property type="entry name" value="ArAE_1"/>
    <property type="match status" value="1"/>
</dbReference>
<dbReference type="Proteomes" id="UP001595858">
    <property type="component" value="Unassembled WGS sequence"/>
</dbReference>
<accession>A0ABV9SQ32</accession>
<proteinExistence type="predicted"/>